<gene>
    <name evidence="3" type="ORF">NE237_008581</name>
</gene>
<accession>A0A9Q0KW54</accession>
<feature type="coiled-coil region" evidence="1">
    <location>
        <begin position="357"/>
        <end position="619"/>
    </location>
</feature>
<evidence type="ECO:0000256" key="1">
    <source>
        <dbReference type="SAM" id="Coils"/>
    </source>
</evidence>
<dbReference type="AlphaFoldDB" id="A0A9Q0KW54"/>
<sequence>MRFGANEHLTVTMKGSAFENATIAIQRGDPEVESYISHSQESVSPNGEGMWELGSAGEVLIRVELDLAYSSEKLVNLYLLLIHVAPREYDFETIIVESDVVLADSVEKAMELNLLSGLVDSEVKELDNFIKYLEREFVDAHQKISSCEHLLYAFPEMEEKLHDVEESLKRSKDQVSELRMQSAKFQRTLLAYSGQEYWNDEKCADFSESNQFSTMNAKLTKQTAEQKRHILRMLEKSLARELDLEKKLSESRQNEEELKLMLYSMEHEEFCREEAEDIVWERLLEAENTAEILMGISKEMMSRVQIVQFNLNNSIQREIEVDSKLKDSIEQLSAKESAFQKLESSSIELDNFLLDQASNLKASLKEAEDKYILANSEAFTLREKVNSLEEQLKESEVKLQNVKASLEGTQEEKSVLDSERSEMENVINDLKKSISEAECKAESAEAKCVLLTETDFKLNQELDLLKSTDNNTEKINSLEKQLREADIQLQHAKASAEASQEQQNLLYSAIEDMNNLIGDMKSKVSEAESRAESAEAKCILLVETNTELNKELNFLKGRIESLESSLHKADNAKVATAMDIITVKTKVITDLVEQLARERERVEKQISSLINENKNLVKLLGTTGVSVAMNNQGNGTNKEPPVSEDDLITTSFTKVSKVAVMESSATGFLNSENNSLDRMESADMEAIGVQFNRLKLVLSEAPEFDSKKIFENQLEKL</sequence>
<protein>
    <recommendedName>
        <fullName evidence="2">WIT1/2 N-terminal helical bundle domain-containing protein</fullName>
    </recommendedName>
</protein>
<dbReference type="OrthoDB" id="1936068at2759"/>
<name>A0A9Q0KW54_9MAGN</name>
<dbReference type="Pfam" id="PF26581">
    <property type="entry name" value="WIT1_2_N"/>
    <property type="match status" value="1"/>
</dbReference>
<reference evidence="3" key="1">
    <citation type="journal article" date="2023" name="Plant J.">
        <title>The genome of the king protea, Protea cynaroides.</title>
        <authorList>
            <person name="Chang J."/>
            <person name="Duong T.A."/>
            <person name="Schoeman C."/>
            <person name="Ma X."/>
            <person name="Roodt D."/>
            <person name="Barker N."/>
            <person name="Li Z."/>
            <person name="Van de Peer Y."/>
            <person name="Mizrachi E."/>
        </authorList>
    </citation>
    <scope>NUCLEOTIDE SEQUENCE</scope>
    <source>
        <tissue evidence="3">Young leaves</tissue>
    </source>
</reference>
<dbReference type="InterPro" id="IPR039976">
    <property type="entry name" value="WIT1/WIT2"/>
</dbReference>
<dbReference type="PANTHER" id="PTHR35705:SF1">
    <property type="entry name" value="WPP DOMAIN-INTERACTING TAIL-ANCHORED PROTEIN 1"/>
    <property type="match status" value="1"/>
</dbReference>
<evidence type="ECO:0000313" key="4">
    <source>
        <dbReference type="Proteomes" id="UP001141806"/>
    </source>
</evidence>
<dbReference type="InterPro" id="IPR058610">
    <property type="entry name" value="WIT1_2_N"/>
</dbReference>
<dbReference type="Proteomes" id="UP001141806">
    <property type="component" value="Unassembled WGS sequence"/>
</dbReference>
<dbReference type="PANTHER" id="PTHR35705">
    <property type="entry name" value="WPP DOMAIN-INTERACTING TAIL-ANCHORED PROTEIN 1"/>
    <property type="match status" value="1"/>
</dbReference>
<feature type="domain" description="WIT1/2 N-terminal helical bundle" evidence="2">
    <location>
        <begin position="54"/>
        <end position="191"/>
    </location>
</feature>
<keyword evidence="1" id="KW-0175">Coiled coil</keyword>
<organism evidence="3 4">
    <name type="scientific">Protea cynaroides</name>
    <dbReference type="NCBI Taxonomy" id="273540"/>
    <lineage>
        <taxon>Eukaryota</taxon>
        <taxon>Viridiplantae</taxon>
        <taxon>Streptophyta</taxon>
        <taxon>Embryophyta</taxon>
        <taxon>Tracheophyta</taxon>
        <taxon>Spermatophyta</taxon>
        <taxon>Magnoliopsida</taxon>
        <taxon>Proteales</taxon>
        <taxon>Proteaceae</taxon>
        <taxon>Protea</taxon>
    </lineage>
</organism>
<keyword evidence="4" id="KW-1185">Reference proteome</keyword>
<comment type="caution">
    <text evidence="3">The sequence shown here is derived from an EMBL/GenBank/DDBJ whole genome shotgun (WGS) entry which is preliminary data.</text>
</comment>
<evidence type="ECO:0000313" key="3">
    <source>
        <dbReference type="EMBL" id="KAJ4977801.1"/>
    </source>
</evidence>
<feature type="coiled-coil region" evidence="1">
    <location>
        <begin position="154"/>
        <end position="181"/>
    </location>
</feature>
<proteinExistence type="predicted"/>
<evidence type="ECO:0000259" key="2">
    <source>
        <dbReference type="Pfam" id="PF26581"/>
    </source>
</evidence>
<dbReference type="SUPFAM" id="SSF57997">
    <property type="entry name" value="Tropomyosin"/>
    <property type="match status" value="1"/>
</dbReference>
<dbReference type="EMBL" id="JAMYWD010000002">
    <property type="protein sequence ID" value="KAJ4977801.1"/>
    <property type="molecule type" value="Genomic_DNA"/>
</dbReference>